<dbReference type="EMBL" id="CP036316">
    <property type="protein sequence ID" value="QDT63737.1"/>
    <property type="molecule type" value="Genomic_DNA"/>
</dbReference>
<proteinExistence type="inferred from homology"/>
<dbReference type="Proteomes" id="UP000319976">
    <property type="component" value="Chromosome"/>
</dbReference>
<feature type="region of interest" description="Disordered" evidence="2">
    <location>
        <begin position="574"/>
        <end position="604"/>
    </location>
</feature>
<dbReference type="Pfam" id="PF13629">
    <property type="entry name" value="T2SS-T3SS_pil_N"/>
    <property type="match status" value="1"/>
</dbReference>
<dbReference type="InterPro" id="IPR001775">
    <property type="entry name" value="GspD/PilQ"/>
</dbReference>
<dbReference type="PANTHER" id="PTHR30332">
    <property type="entry name" value="PROBABLE GENERAL SECRETION PATHWAY PROTEIN D"/>
    <property type="match status" value="1"/>
</dbReference>
<dbReference type="InterPro" id="IPR004846">
    <property type="entry name" value="T2SS/T3SS_dom"/>
</dbReference>
<dbReference type="PANTHER" id="PTHR30332:SF17">
    <property type="entry name" value="TYPE IV PILIATION SYSTEM PROTEIN DR_0774-RELATED"/>
    <property type="match status" value="1"/>
</dbReference>
<dbReference type="GO" id="GO:0015627">
    <property type="term" value="C:type II protein secretion system complex"/>
    <property type="evidence" value="ECO:0007669"/>
    <property type="project" value="TreeGrafter"/>
</dbReference>
<feature type="compositionally biased region" description="Pro residues" evidence="2">
    <location>
        <begin position="590"/>
        <end position="604"/>
    </location>
</feature>
<protein>
    <submittedName>
        <fullName evidence="5">Type II secretion system protein D</fullName>
    </submittedName>
</protein>
<feature type="domain" description="Pilus formation protein N-terminal" evidence="4">
    <location>
        <begin position="82"/>
        <end position="147"/>
    </location>
</feature>
<dbReference type="AlphaFoldDB" id="A0A517T5T4"/>
<dbReference type="RefSeq" id="WP_145260272.1">
    <property type="nucleotide sequence ID" value="NZ_CP036316.1"/>
</dbReference>
<evidence type="ECO:0000313" key="5">
    <source>
        <dbReference type="EMBL" id="QDT63737.1"/>
    </source>
</evidence>
<keyword evidence="6" id="KW-1185">Reference proteome</keyword>
<evidence type="ECO:0000259" key="4">
    <source>
        <dbReference type="Pfam" id="PF13629"/>
    </source>
</evidence>
<evidence type="ECO:0000259" key="3">
    <source>
        <dbReference type="Pfam" id="PF00263"/>
    </source>
</evidence>
<comment type="similarity">
    <text evidence="1">Belongs to the bacterial secretin family.</text>
</comment>
<dbReference type="Pfam" id="PF00263">
    <property type="entry name" value="Secretin"/>
    <property type="match status" value="1"/>
</dbReference>
<sequence length="696" mass="76090">MPGQLSGQLTECSITFKRCTRHRLISGVFSALLCLIALQSQSEAQSLGQSHAGPRIIQTGAELVKRDRPLPPQIAQMPDIQEELDVIENRSQLIVSHANIMRTAIADSNVIEVVQYSPREIAVIGVGLGTTTLTLWFEGEPEPLIYLISTIRDPGLDEQRRIDYGKLERKIQILFPNSKVYLIPLSYKIVVKGQARDAEEAARILEIIEGEVINQLGNLPGPQPNVYAGDFDNFLTGNNDVASSFVVNMLEVPGERQVMLRVRIAQLDRQELRQMGVDINAFFESSRHFVSATMGGTPSTLTGIFENGEVNVLVNWLATNGTAKILSEPTLTVMSGHPASFLSGGEFAVPTIVGLDGAAAQQTTFRGFGTSIIVTPTIIDKDLIRMRVIPEYSSINTNNSVNGIPGLDSRRVQTTVELREGQTIAIAGLIGRRTDTEVTRIPFLGEIPVIGSTIFSAKRAAEDETELLILVTPELVRPMDAEEVPPMPGWYVTHPTDKELYKYAMTEGAPDLGVYQMGPIGRNAAYPREVGYHVFEPAPGSAMYSPSTPYPQGIVAPLQPPGTQMEMVPPAPSTINQMRPPVSTERTIRPPSPAPAPEVIPPTPQPSLPKLPGMTMQVPQRRIQQVSGTQMTRGTVRQAGYQQPLLNAMPHRQVQQAYATQPAMGNEQQVPRQLLPEVVPRTSRQIGTPAPKNAGW</sequence>
<evidence type="ECO:0000256" key="2">
    <source>
        <dbReference type="SAM" id="MobiDB-lite"/>
    </source>
</evidence>
<dbReference type="KEGG" id="chya:V22_09620"/>
<organism evidence="5 6">
    <name type="scientific">Calycomorphotria hydatis</name>
    <dbReference type="NCBI Taxonomy" id="2528027"/>
    <lineage>
        <taxon>Bacteria</taxon>
        <taxon>Pseudomonadati</taxon>
        <taxon>Planctomycetota</taxon>
        <taxon>Planctomycetia</taxon>
        <taxon>Planctomycetales</taxon>
        <taxon>Planctomycetaceae</taxon>
        <taxon>Calycomorphotria</taxon>
    </lineage>
</organism>
<evidence type="ECO:0000256" key="1">
    <source>
        <dbReference type="RuleBase" id="RU004003"/>
    </source>
</evidence>
<dbReference type="GO" id="GO:0009306">
    <property type="term" value="P:protein secretion"/>
    <property type="evidence" value="ECO:0007669"/>
    <property type="project" value="InterPro"/>
</dbReference>
<dbReference type="OrthoDB" id="9775455at2"/>
<reference evidence="5 6" key="1">
    <citation type="submission" date="2019-02" db="EMBL/GenBank/DDBJ databases">
        <title>Deep-cultivation of Planctomycetes and their phenomic and genomic characterization uncovers novel biology.</title>
        <authorList>
            <person name="Wiegand S."/>
            <person name="Jogler M."/>
            <person name="Boedeker C."/>
            <person name="Pinto D."/>
            <person name="Vollmers J."/>
            <person name="Rivas-Marin E."/>
            <person name="Kohn T."/>
            <person name="Peeters S.H."/>
            <person name="Heuer A."/>
            <person name="Rast P."/>
            <person name="Oberbeckmann S."/>
            <person name="Bunk B."/>
            <person name="Jeske O."/>
            <person name="Meyerdierks A."/>
            <person name="Storesund J.E."/>
            <person name="Kallscheuer N."/>
            <person name="Luecker S."/>
            <person name="Lage O.M."/>
            <person name="Pohl T."/>
            <person name="Merkel B.J."/>
            <person name="Hornburger P."/>
            <person name="Mueller R.-W."/>
            <person name="Bruemmer F."/>
            <person name="Labrenz M."/>
            <person name="Spormann A.M."/>
            <person name="Op den Camp H."/>
            <person name="Overmann J."/>
            <person name="Amann R."/>
            <person name="Jetten M.S.M."/>
            <person name="Mascher T."/>
            <person name="Medema M.H."/>
            <person name="Devos D.P."/>
            <person name="Kaster A.-K."/>
            <person name="Ovreas L."/>
            <person name="Rohde M."/>
            <person name="Galperin M.Y."/>
            <person name="Jogler C."/>
        </authorList>
    </citation>
    <scope>NUCLEOTIDE SEQUENCE [LARGE SCALE GENOMIC DNA]</scope>
    <source>
        <strain evidence="5 6">V22</strain>
    </source>
</reference>
<name>A0A517T5T4_9PLAN</name>
<evidence type="ECO:0000313" key="6">
    <source>
        <dbReference type="Proteomes" id="UP000319976"/>
    </source>
</evidence>
<dbReference type="PRINTS" id="PR00811">
    <property type="entry name" value="BCTERIALGSPD"/>
</dbReference>
<gene>
    <name evidence="5" type="primary">gspD_2</name>
    <name evidence="5" type="ORF">V22_09620</name>
</gene>
<accession>A0A517T5T4</accession>
<dbReference type="PRINTS" id="PR01032">
    <property type="entry name" value="PHAGEIV"/>
</dbReference>
<feature type="domain" description="Type II/III secretion system secretin-like" evidence="3">
    <location>
        <begin position="317"/>
        <end position="477"/>
    </location>
</feature>
<dbReference type="InterPro" id="IPR032789">
    <property type="entry name" value="T2SS-T3SS_pil_N"/>
</dbReference>
<dbReference type="InterPro" id="IPR050810">
    <property type="entry name" value="Bact_Secretion_Sys_Channel"/>
</dbReference>